<keyword evidence="4" id="KW-1185">Reference proteome</keyword>
<dbReference type="Proteomes" id="UP000005707">
    <property type="component" value="Unassembled WGS sequence"/>
</dbReference>
<organism evidence="3 4">
    <name type="scientific">Haloplasma contractile SSD-17B</name>
    <dbReference type="NCBI Taxonomy" id="1033810"/>
    <lineage>
        <taxon>Bacteria</taxon>
        <taxon>Bacillati</taxon>
        <taxon>Mycoplasmatota</taxon>
        <taxon>Mollicutes</taxon>
        <taxon>Haloplasmatales</taxon>
        <taxon>Haloplasmataceae</taxon>
        <taxon>Haloplasma</taxon>
    </lineage>
</organism>
<accession>U2FGW1</accession>
<dbReference type="STRING" id="1033810.HLPCO_002004"/>
<dbReference type="GO" id="GO:0016301">
    <property type="term" value="F:kinase activity"/>
    <property type="evidence" value="ECO:0007669"/>
    <property type="project" value="UniProtKB-KW"/>
</dbReference>
<dbReference type="AlphaFoldDB" id="U2FGW1"/>
<proteinExistence type="predicted"/>
<gene>
    <name evidence="3" type="ORF">HLPCO_002004</name>
</gene>
<dbReference type="EMBL" id="AFNU02000006">
    <property type="protein sequence ID" value="ERJ12090.1"/>
    <property type="molecule type" value="Genomic_DNA"/>
</dbReference>
<reference evidence="3 4" key="1">
    <citation type="journal article" date="2011" name="J. Bacteriol.">
        <title>Genome sequence of Haloplasma contractile, an unusual contractile bacterium from a deep-sea anoxic brine lake.</title>
        <authorList>
            <person name="Antunes A."/>
            <person name="Alam I."/>
            <person name="El Dorry H."/>
            <person name="Siam R."/>
            <person name="Robertson A."/>
            <person name="Bajic V.B."/>
            <person name="Stingl U."/>
        </authorList>
    </citation>
    <scope>NUCLEOTIDE SEQUENCE [LARGE SCALE GENOMIC DNA]</scope>
    <source>
        <strain evidence="3 4">SSD-17B</strain>
    </source>
</reference>
<feature type="transmembrane region" description="Helical" evidence="1">
    <location>
        <begin position="121"/>
        <end position="142"/>
    </location>
</feature>
<sequence length="262" mass="30655">MKYKQLSLMLLIFLTLLLILFRTKNYRLFHLSIELSIMIMSIIIFMIVWRYKSLTDKSYIVLLGVAYLQIAIYTFLHSFASGQFNATENRDLAVHIWLVCNTMQSVTFLLSSLLYKTKFRLNSYITLIVYCLLTLALSYAILTYDTLPNAYQTLRGISTSIITIQFVNSIMMLTTVYIFIVKNKAELTDSYTNVMIQGIFLIIVSIWSFNLLQYLNDIFHTIGYVLTLFSHYLIFRAVITYGVFSSEQLKKEQRKSQYYTVK</sequence>
<reference evidence="3 4" key="2">
    <citation type="journal article" date="2013" name="PLoS ONE">
        <title>INDIGO - INtegrated Data Warehouse of MIcrobial GenOmes with Examples from the Red Sea Extremophiles.</title>
        <authorList>
            <person name="Alam I."/>
            <person name="Antunes A."/>
            <person name="Kamau A.A."/>
            <person name="Ba Alawi W."/>
            <person name="Kalkatawi M."/>
            <person name="Stingl U."/>
            <person name="Bajic V.B."/>
        </authorList>
    </citation>
    <scope>NUCLEOTIDE SEQUENCE [LARGE SCALE GENOMIC DNA]</scope>
    <source>
        <strain evidence="3 4">SSD-17B</strain>
    </source>
</reference>
<name>U2FGW1_9MOLU</name>
<keyword evidence="3" id="KW-0808">Transferase</keyword>
<keyword evidence="1" id="KW-0472">Membrane</keyword>
<comment type="caution">
    <text evidence="3">The sequence shown here is derived from an EMBL/GenBank/DDBJ whole genome shotgun (WGS) entry which is preliminary data.</text>
</comment>
<feature type="domain" description="Membrane-associated sensor" evidence="2">
    <location>
        <begin position="23"/>
        <end position="243"/>
    </location>
</feature>
<keyword evidence="1" id="KW-0812">Transmembrane</keyword>
<feature type="transmembrane region" description="Helical" evidence="1">
    <location>
        <begin position="61"/>
        <end position="80"/>
    </location>
</feature>
<feature type="transmembrane region" description="Helical" evidence="1">
    <location>
        <begin position="162"/>
        <end position="181"/>
    </location>
</feature>
<keyword evidence="3" id="KW-0418">Kinase</keyword>
<dbReference type="InterPro" id="IPR033425">
    <property type="entry name" value="MASE3"/>
</dbReference>
<evidence type="ECO:0000313" key="4">
    <source>
        <dbReference type="Proteomes" id="UP000005707"/>
    </source>
</evidence>
<dbReference type="RefSeq" id="WP_008827304.1">
    <property type="nucleotide sequence ID" value="NZ_AFNU02000006.1"/>
</dbReference>
<protein>
    <submittedName>
        <fullName evidence="3">Sensory transduction histidine kinase protein</fullName>
    </submittedName>
</protein>
<feature type="transmembrane region" description="Helical" evidence="1">
    <location>
        <begin position="92"/>
        <end position="114"/>
    </location>
</feature>
<dbReference type="Pfam" id="PF17159">
    <property type="entry name" value="MASE3"/>
    <property type="match status" value="1"/>
</dbReference>
<feature type="transmembrane region" description="Helical" evidence="1">
    <location>
        <begin position="193"/>
        <end position="215"/>
    </location>
</feature>
<feature type="transmembrane region" description="Helical" evidence="1">
    <location>
        <begin position="221"/>
        <end position="244"/>
    </location>
</feature>
<dbReference type="InParanoid" id="U2FGW1"/>
<dbReference type="eggNOG" id="COG2205">
    <property type="taxonomic scope" value="Bacteria"/>
</dbReference>
<evidence type="ECO:0000313" key="3">
    <source>
        <dbReference type="EMBL" id="ERJ12090.1"/>
    </source>
</evidence>
<keyword evidence="1" id="KW-1133">Transmembrane helix</keyword>
<evidence type="ECO:0000259" key="2">
    <source>
        <dbReference type="Pfam" id="PF17159"/>
    </source>
</evidence>
<dbReference type="OrthoDB" id="9787818at2"/>
<feature type="transmembrane region" description="Helical" evidence="1">
    <location>
        <begin position="31"/>
        <end position="49"/>
    </location>
</feature>
<evidence type="ECO:0000256" key="1">
    <source>
        <dbReference type="SAM" id="Phobius"/>
    </source>
</evidence>